<dbReference type="InterPro" id="IPR025326">
    <property type="entry name" value="DUF4232"/>
</dbReference>
<evidence type="ECO:0000313" key="5">
    <source>
        <dbReference type="Proteomes" id="UP000317940"/>
    </source>
</evidence>
<evidence type="ECO:0000256" key="2">
    <source>
        <dbReference type="SAM" id="SignalP"/>
    </source>
</evidence>
<reference evidence="4 5" key="1">
    <citation type="submission" date="2019-06" db="EMBL/GenBank/DDBJ databases">
        <title>Sequencing the genomes of 1000 actinobacteria strains.</title>
        <authorList>
            <person name="Klenk H.-P."/>
        </authorList>
    </citation>
    <scope>NUCLEOTIDE SEQUENCE [LARGE SCALE GENOMIC DNA]</scope>
    <source>
        <strain evidence="4 5">DSM 44826</strain>
    </source>
</reference>
<feature type="compositionally biased region" description="Low complexity" evidence="1">
    <location>
        <begin position="49"/>
        <end position="63"/>
    </location>
</feature>
<dbReference type="Proteomes" id="UP000317940">
    <property type="component" value="Unassembled WGS sequence"/>
</dbReference>
<gene>
    <name evidence="4" type="ORF">FHX73_114631</name>
</gene>
<proteinExistence type="predicted"/>
<protein>
    <submittedName>
        <fullName evidence="4">Uncharacterized protein DUF4232</fullName>
    </submittedName>
</protein>
<feature type="signal peptide" evidence="2">
    <location>
        <begin position="1"/>
        <end position="25"/>
    </location>
</feature>
<evidence type="ECO:0000313" key="4">
    <source>
        <dbReference type="EMBL" id="TWG00751.1"/>
    </source>
</evidence>
<sequence length="248" mass="23133">MSPKLAAAAALLVGGLALTACSSSAAPAPGRAAQPPSSAAATGGGAPSTGGAPSDGGSASTGGSSTGGSSTGGSSTGGSSSTGGGNPTASAVGSTTGGSSGTGGSTAAPSAAECTASQLTVAQTNPSVGAGQYYSTLTFTNTSGHTCSLTGYPGVSYVPQANGQSGNPAARTGDPYRTVTLAPGGTAHAAFHDANGVSGYDPGQCALAPATGLKVYPPDQRTALFLPWQTEHCTGPSIHAATIGPITG</sequence>
<accession>A0A561UN10</accession>
<dbReference type="PROSITE" id="PS51257">
    <property type="entry name" value="PROKAR_LIPOPROTEIN"/>
    <property type="match status" value="1"/>
</dbReference>
<comment type="caution">
    <text evidence="4">The sequence shown here is derived from an EMBL/GenBank/DDBJ whole genome shotgun (WGS) entry which is preliminary data.</text>
</comment>
<organism evidence="4 5">
    <name type="scientific">Kitasatospora viridis</name>
    <dbReference type="NCBI Taxonomy" id="281105"/>
    <lineage>
        <taxon>Bacteria</taxon>
        <taxon>Bacillati</taxon>
        <taxon>Actinomycetota</taxon>
        <taxon>Actinomycetes</taxon>
        <taxon>Kitasatosporales</taxon>
        <taxon>Streptomycetaceae</taxon>
        <taxon>Kitasatospora</taxon>
    </lineage>
</organism>
<name>A0A561UN10_9ACTN</name>
<evidence type="ECO:0000259" key="3">
    <source>
        <dbReference type="Pfam" id="PF14016"/>
    </source>
</evidence>
<feature type="domain" description="DUF4232" evidence="3">
    <location>
        <begin position="114"/>
        <end position="244"/>
    </location>
</feature>
<dbReference type="AlphaFoldDB" id="A0A561UN10"/>
<keyword evidence="5" id="KW-1185">Reference proteome</keyword>
<feature type="chain" id="PRO_5021761379" evidence="2">
    <location>
        <begin position="26"/>
        <end position="248"/>
    </location>
</feature>
<dbReference type="EMBL" id="VIWT01000001">
    <property type="protein sequence ID" value="TWG00751.1"/>
    <property type="molecule type" value="Genomic_DNA"/>
</dbReference>
<feature type="compositionally biased region" description="Low complexity" evidence="1">
    <location>
        <begin position="25"/>
        <end position="41"/>
    </location>
</feature>
<feature type="compositionally biased region" description="Gly residues" evidence="1">
    <location>
        <begin position="64"/>
        <end position="86"/>
    </location>
</feature>
<feature type="region of interest" description="Disordered" evidence="1">
    <location>
        <begin position="25"/>
        <end position="109"/>
    </location>
</feature>
<dbReference type="Pfam" id="PF14016">
    <property type="entry name" value="DUF4232"/>
    <property type="match status" value="1"/>
</dbReference>
<dbReference type="OrthoDB" id="3400969at2"/>
<dbReference type="RefSeq" id="WP_145906802.1">
    <property type="nucleotide sequence ID" value="NZ_BAAAMZ010000003.1"/>
</dbReference>
<keyword evidence="2" id="KW-0732">Signal</keyword>
<evidence type="ECO:0000256" key="1">
    <source>
        <dbReference type="SAM" id="MobiDB-lite"/>
    </source>
</evidence>
<feature type="compositionally biased region" description="Gly residues" evidence="1">
    <location>
        <begin position="95"/>
        <end position="104"/>
    </location>
</feature>